<dbReference type="InterPro" id="IPR010982">
    <property type="entry name" value="Lambda_DNA-bd_dom_sf"/>
</dbReference>
<dbReference type="InterPro" id="IPR026365">
    <property type="entry name" value="BcepMu_gp16"/>
</dbReference>
<evidence type="ECO:0000313" key="2">
    <source>
        <dbReference type="Proteomes" id="UP000824988"/>
    </source>
</evidence>
<name>A0A8D4VLZ9_9GAMM</name>
<evidence type="ECO:0008006" key="3">
    <source>
        <dbReference type="Google" id="ProtNLM"/>
    </source>
</evidence>
<keyword evidence="2" id="KW-1185">Reference proteome</keyword>
<evidence type="ECO:0000313" key="1">
    <source>
        <dbReference type="EMBL" id="BBL69714.1"/>
    </source>
</evidence>
<dbReference type="RefSeq" id="WP_054772758.1">
    <property type="nucleotide sequence ID" value="NZ_AP019782.1"/>
</dbReference>
<dbReference type="AlphaFoldDB" id="A0A8D4VLZ9"/>
<dbReference type="KEGG" id="moz:MoryE10_03200"/>
<protein>
    <recommendedName>
        <fullName evidence="3">DNA-binding protein</fullName>
    </recommendedName>
</protein>
<dbReference type="EMBL" id="AP019782">
    <property type="protein sequence ID" value="BBL69714.1"/>
    <property type="molecule type" value="Genomic_DNA"/>
</dbReference>
<dbReference type="Proteomes" id="UP000824988">
    <property type="component" value="Chromosome"/>
</dbReference>
<organism evidence="1 2">
    <name type="scientific">Methylogaea oryzae</name>
    <dbReference type="NCBI Taxonomy" id="1295382"/>
    <lineage>
        <taxon>Bacteria</taxon>
        <taxon>Pseudomonadati</taxon>
        <taxon>Pseudomonadota</taxon>
        <taxon>Gammaproteobacteria</taxon>
        <taxon>Methylococcales</taxon>
        <taxon>Methylococcaceae</taxon>
        <taxon>Methylogaea</taxon>
    </lineage>
</organism>
<proteinExistence type="predicted"/>
<dbReference type="Gene3D" id="1.10.260.40">
    <property type="entry name" value="lambda repressor-like DNA-binding domains"/>
    <property type="match status" value="1"/>
</dbReference>
<sequence>MLTADQFKARLKARGTTISQWARDNGFSPRDVSLVLNGQIKGNYGKGHTIAVRIGLKPTDQSQAA</sequence>
<dbReference type="NCBIfam" id="TIGR04111">
    <property type="entry name" value="BcepMu_gp16"/>
    <property type="match status" value="1"/>
</dbReference>
<gene>
    <name evidence="1" type="ORF">MoryE10_03200</name>
</gene>
<reference evidence="1" key="1">
    <citation type="submission" date="2019-06" db="EMBL/GenBank/DDBJ databases">
        <title>Complete genome sequence of Methylogaea oryzae strain JCM16910.</title>
        <authorList>
            <person name="Asakawa S."/>
        </authorList>
    </citation>
    <scope>NUCLEOTIDE SEQUENCE</scope>
    <source>
        <strain evidence="1">E10</strain>
    </source>
</reference>
<accession>A0A8D4VLZ9</accession>
<dbReference type="GO" id="GO:0003677">
    <property type="term" value="F:DNA binding"/>
    <property type="evidence" value="ECO:0007669"/>
    <property type="project" value="InterPro"/>
</dbReference>